<sequence length="172" mass="19717">MFFLVNDITDEKETPVLMTMAGASLYATAVKICSPDDHKEKPYKELVKALNEYFTPVENIVSERYQFRKVKQSSDQSINDYIISLKDKAHSCDYGPFLKDALRDQFVAGIKDHELRTRLLRESRIKFADACEIARAWEAAQQQNAAMEEKEKQAVASINNLRSTPFVIEHPN</sequence>
<dbReference type="VEuPathDB" id="VectorBase:AMIN000004"/>
<dbReference type="Proteomes" id="UP000075920">
    <property type="component" value="Unassembled WGS sequence"/>
</dbReference>
<organism evidence="1 2">
    <name type="scientific">Anopheles minimus</name>
    <dbReference type="NCBI Taxonomy" id="112268"/>
    <lineage>
        <taxon>Eukaryota</taxon>
        <taxon>Metazoa</taxon>
        <taxon>Ecdysozoa</taxon>
        <taxon>Arthropoda</taxon>
        <taxon>Hexapoda</taxon>
        <taxon>Insecta</taxon>
        <taxon>Pterygota</taxon>
        <taxon>Neoptera</taxon>
        <taxon>Endopterygota</taxon>
        <taxon>Diptera</taxon>
        <taxon>Nematocera</taxon>
        <taxon>Culicoidea</taxon>
        <taxon>Culicidae</taxon>
        <taxon>Anophelinae</taxon>
        <taxon>Anopheles</taxon>
    </lineage>
</organism>
<dbReference type="STRING" id="112268.A0A182VPM5"/>
<accession>A0A182VPM5</accession>
<reference evidence="1" key="2">
    <citation type="submission" date="2020-05" db="UniProtKB">
        <authorList>
            <consortium name="EnsemblMetazoa"/>
        </authorList>
    </citation>
    <scope>IDENTIFICATION</scope>
    <source>
        <strain evidence="1">MINIMUS1</strain>
    </source>
</reference>
<name>A0A182VPM5_9DIPT</name>
<proteinExistence type="predicted"/>
<evidence type="ECO:0000313" key="1">
    <source>
        <dbReference type="EnsemblMetazoa" id="AMIN000004-PA"/>
    </source>
</evidence>
<dbReference type="AlphaFoldDB" id="A0A182VPM5"/>
<evidence type="ECO:0000313" key="2">
    <source>
        <dbReference type="Proteomes" id="UP000075920"/>
    </source>
</evidence>
<dbReference type="EnsemblMetazoa" id="AMIN000004-RA">
    <property type="protein sequence ID" value="AMIN000004-PA"/>
    <property type="gene ID" value="AMIN000004"/>
</dbReference>
<protein>
    <submittedName>
        <fullName evidence="1">Retrotrans_gag domain-containing protein</fullName>
    </submittedName>
</protein>
<keyword evidence="2" id="KW-1185">Reference proteome</keyword>
<dbReference type="PANTHER" id="PTHR33198">
    <property type="entry name" value="ANK_REP_REGION DOMAIN-CONTAINING PROTEIN-RELATED"/>
    <property type="match status" value="1"/>
</dbReference>
<reference evidence="2" key="1">
    <citation type="submission" date="2013-03" db="EMBL/GenBank/DDBJ databases">
        <title>The Genome Sequence of Anopheles minimus MINIMUS1.</title>
        <authorList>
            <consortium name="The Broad Institute Genomics Platform"/>
            <person name="Neafsey D.E."/>
            <person name="Walton C."/>
            <person name="Walker B."/>
            <person name="Young S.K."/>
            <person name="Zeng Q."/>
            <person name="Gargeya S."/>
            <person name="Fitzgerald M."/>
            <person name="Haas B."/>
            <person name="Abouelleil A."/>
            <person name="Allen A.W."/>
            <person name="Alvarado L."/>
            <person name="Arachchi H.M."/>
            <person name="Berlin A.M."/>
            <person name="Chapman S.B."/>
            <person name="Gainer-Dewar J."/>
            <person name="Goldberg J."/>
            <person name="Griggs A."/>
            <person name="Gujja S."/>
            <person name="Hansen M."/>
            <person name="Howarth C."/>
            <person name="Imamovic A."/>
            <person name="Ireland A."/>
            <person name="Larimer J."/>
            <person name="McCowan C."/>
            <person name="Murphy C."/>
            <person name="Pearson M."/>
            <person name="Poon T.W."/>
            <person name="Priest M."/>
            <person name="Roberts A."/>
            <person name="Saif S."/>
            <person name="Shea T."/>
            <person name="Sisk P."/>
            <person name="Sykes S."/>
            <person name="Wortman J."/>
            <person name="Nusbaum C."/>
            <person name="Birren B."/>
        </authorList>
    </citation>
    <scope>NUCLEOTIDE SEQUENCE [LARGE SCALE GENOMIC DNA]</scope>
    <source>
        <strain evidence="2">MINIMUS1</strain>
    </source>
</reference>